<evidence type="ECO:0000256" key="2">
    <source>
        <dbReference type="ARBA" id="ARBA00022737"/>
    </source>
</evidence>
<dbReference type="Gramene" id="mRNA:HanXRQr2_Chr13g0615451">
    <property type="protein sequence ID" value="CDS:HanXRQr2_Chr13g0615451.1"/>
    <property type="gene ID" value="HanXRQr2_Chr13g0615451"/>
</dbReference>
<protein>
    <submittedName>
        <fullName evidence="5">Tetratricopeptide-like helical domain superfamily, pentacotripeptide-repeat region of PRORP</fullName>
    </submittedName>
</protein>
<feature type="repeat" description="PPR" evidence="3">
    <location>
        <begin position="256"/>
        <end position="290"/>
    </location>
</feature>
<comment type="similarity">
    <text evidence="1">Belongs to the PPR family. P subfamily.</text>
</comment>
<accession>A0A9K3EL67</accession>
<dbReference type="GO" id="GO:0005737">
    <property type="term" value="C:cytoplasm"/>
    <property type="evidence" value="ECO:0000318"/>
    <property type="project" value="GO_Central"/>
</dbReference>
<dbReference type="InterPro" id="IPR002885">
    <property type="entry name" value="PPR_rpt"/>
</dbReference>
<name>A0A9K3EL67_HELAN</name>
<dbReference type="Pfam" id="PF13041">
    <property type="entry name" value="PPR_2"/>
    <property type="match status" value="2"/>
</dbReference>
<keyword evidence="4" id="KW-1133">Transmembrane helix</keyword>
<feature type="repeat" description="PPR" evidence="3">
    <location>
        <begin position="291"/>
        <end position="325"/>
    </location>
</feature>
<dbReference type="PROSITE" id="PS51375">
    <property type="entry name" value="PPR"/>
    <property type="match status" value="4"/>
</dbReference>
<dbReference type="InterPro" id="IPR050667">
    <property type="entry name" value="PPR-containing_protein"/>
</dbReference>
<comment type="caution">
    <text evidence="5">The sequence shown here is derived from an EMBL/GenBank/DDBJ whole genome shotgun (WGS) entry which is preliminary data.</text>
</comment>
<evidence type="ECO:0000313" key="6">
    <source>
        <dbReference type="Proteomes" id="UP000215914"/>
    </source>
</evidence>
<keyword evidence="6" id="KW-1185">Reference proteome</keyword>
<evidence type="ECO:0000313" key="5">
    <source>
        <dbReference type="EMBL" id="KAF5775740.1"/>
    </source>
</evidence>
<keyword evidence="4" id="KW-0812">Transmembrane</keyword>
<evidence type="ECO:0000256" key="1">
    <source>
        <dbReference type="ARBA" id="ARBA00007626"/>
    </source>
</evidence>
<evidence type="ECO:0000256" key="3">
    <source>
        <dbReference type="PROSITE-ProRule" id="PRU00708"/>
    </source>
</evidence>
<gene>
    <name evidence="5" type="ORF">HanXRQr2_Chr13g0615451</name>
</gene>
<dbReference type="Gene3D" id="1.25.40.10">
    <property type="entry name" value="Tetratricopeptide repeat domain"/>
    <property type="match status" value="3"/>
</dbReference>
<dbReference type="NCBIfam" id="TIGR00756">
    <property type="entry name" value="PPR"/>
    <property type="match status" value="3"/>
</dbReference>
<evidence type="ECO:0000256" key="4">
    <source>
        <dbReference type="SAM" id="Phobius"/>
    </source>
</evidence>
<dbReference type="GO" id="GO:0003729">
    <property type="term" value="F:mRNA binding"/>
    <property type="evidence" value="ECO:0000318"/>
    <property type="project" value="GO_Central"/>
</dbReference>
<dbReference type="PANTHER" id="PTHR47939">
    <property type="entry name" value="MEMBRANE-ASSOCIATED SALT-INDUCIBLE PROTEIN-LIKE"/>
    <property type="match status" value="1"/>
</dbReference>
<reference evidence="5" key="1">
    <citation type="journal article" date="2017" name="Nature">
        <title>The sunflower genome provides insights into oil metabolism, flowering and Asterid evolution.</title>
        <authorList>
            <person name="Badouin H."/>
            <person name="Gouzy J."/>
            <person name="Grassa C.J."/>
            <person name="Murat F."/>
            <person name="Staton S.E."/>
            <person name="Cottret L."/>
            <person name="Lelandais-Briere C."/>
            <person name="Owens G.L."/>
            <person name="Carrere S."/>
            <person name="Mayjonade B."/>
            <person name="Legrand L."/>
            <person name="Gill N."/>
            <person name="Kane N.C."/>
            <person name="Bowers J.E."/>
            <person name="Hubner S."/>
            <person name="Bellec A."/>
            <person name="Berard A."/>
            <person name="Berges H."/>
            <person name="Blanchet N."/>
            <person name="Boniface M.C."/>
            <person name="Brunel D."/>
            <person name="Catrice O."/>
            <person name="Chaidir N."/>
            <person name="Claudel C."/>
            <person name="Donnadieu C."/>
            <person name="Faraut T."/>
            <person name="Fievet G."/>
            <person name="Helmstetter N."/>
            <person name="King M."/>
            <person name="Knapp S.J."/>
            <person name="Lai Z."/>
            <person name="Le Paslier M.C."/>
            <person name="Lippi Y."/>
            <person name="Lorenzon L."/>
            <person name="Mandel J.R."/>
            <person name="Marage G."/>
            <person name="Marchand G."/>
            <person name="Marquand E."/>
            <person name="Bret-Mestries E."/>
            <person name="Morien E."/>
            <person name="Nambeesan S."/>
            <person name="Nguyen T."/>
            <person name="Pegot-Espagnet P."/>
            <person name="Pouilly N."/>
            <person name="Raftis F."/>
            <person name="Sallet E."/>
            <person name="Schiex T."/>
            <person name="Thomas J."/>
            <person name="Vandecasteele C."/>
            <person name="Vares D."/>
            <person name="Vear F."/>
            <person name="Vautrin S."/>
            <person name="Crespi M."/>
            <person name="Mangin B."/>
            <person name="Burke J.M."/>
            <person name="Salse J."/>
            <person name="Munos S."/>
            <person name="Vincourt P."/>
            <person name="Rieseberg L.H."/>
            <person name="Langlade N.B."/>
        </authorList>
    </citation>
    <scope>NUCLEOTIDE SEQUENCE</scope>
    <source>
        <tissue evidence="5">Leaves</tissue>
    </source>
</reference>
<keyword evidence="2" id="KW-0677">Repeat</keyword>
<dbReference type="EMBL" id="MNCJ02000328">
    <property type="protein sequence ID" value="KAF5775740.1"/>
    <property type="molecule type" value="Genomic_DNA"/>
</dbReference>
<dbReference type="Pfam" id="PF01535">
    <property type="entry name" value="PPR"/>
    <property type="match status" value="1"/>
</dbReference>
<organism evidence="5 6">
    <name type="scientific">Helianthus annuus</name>
    <name type="common">Common sunflower</name>
    <dbReference type="NCBI Taxonomy" id="4232"/>
    <lineage>
        <taxon>Eukaryota</taxon>
        <taxon>Viridiplantae</taxon>
        <taxon>Streptophyta</taxon>
        <taxon>Embryophyta</taxon>
        <taxon>Tracheophyta</taxon>
        <taxon>Spermatophyta</taxon>
        <taxon>Magnoliopsida</taxon>
        <taxon>eudicotyledons</taxon>
        <taxon>Gunneridae</taxon>
        <taxon>Pentapetalae</taxon>
        <taxon>asterids</taxon>
        <taxon>campanulids</taxon>
        <taxon>Asterales</taxon>
        <taxon>Asteraceae</taxon>
        <taxon>Asteroideae</taxon>
        <taxon>Heliantheae alliance</taxon>
        <taxon>Heliantheae</taxon>
        <taxon>Helianthus</taxon>
    </lineage>
</organism>
<feature type="repeat" description="PPR" evidence="3">
    <location>
        <begin position="358"/>
        <end position="392"/>
    </location>
</feature>
<dbReference type="Pfam" id="PF13812">
    <property type="entry name" value="PPR_3"/>
    <property type="match status" value="1"/>
</dbReference>
<sequence>MYRWGISTSYWSYFFMIFGFLPTFTSMLYCIKLSHQQMYETWPRLYRFVSHLPLSQKLKTNALSMWVPLIRSVYRRNLVKYDRIFRFSSVSALAQLPFSDVSDSGSEENYPHPFNNNNIASFDHAHQVFDKMSVIETLKYLKEQPNTALHLLTRLKLCGFTHDVATYMAIIRFMCYWGMISRLKFLFLEVIVDKDGAFGFNVSDLFEGLLKEFNVGDQHLFVIAVDALIKAFLNVRRLDEAFEVLLKIQEGRFVPSVRTCNLFLNELVEEGEVDIAMAVYEHLKTGGFCPNVCTYGIVVKGLCRKGRVNEARDVFREMEETGVESDAFTFGSYIDGLCSNGNTDFAFVLLKMSRDAVDVFAYASVIRGFVRELKFDSAENVFLDMKQSAIVPDAYYYGPLIQGYCKRNNLLKALDLHDDMNSNGIQTNCVILSSIMQCLCHLCWKSELTS</sequence>
<dbReference type="PANTHER" id="PTHR47939:SF13">
    <property type="entry name" value="OS03G0201400 PROTEIN"/>
    <property type="match status" value="1"/>
</dbReference>
<feature type="repeat" description="PPR" evidence="3">
    <location>
        <begin position="393"/>
        <end position="427"/>
    </location>
</feature>
<keyword evidence="4" id="KW-0472">Membrane</keyword>
<dbReference type="InterPro" id="IPR011990">
    <property type="entry name" value="TPR-like_helical_dom_sf"/>
</dbReference>
<feature type="transmembrane region" description="Helical" evidence="4">
    <location>
        <begin position="12"/>
        <end position="31"/>
    </location>
</feature>
<dbReference type="AlphaFoldDB" id="A0A9K3EL67"/>
<proteinExistence type="inferred from homology"/>
<dbReference type="GO" id="GO:0006397">
    <property type="term" value="P:mRNA processing"/>
    <property type="evidence" value="ECO:0000318"/>
    <property type="project" value="GO_Central"/>
</dbReference>
<reference evidence="5" key="2">
    <citation type="submission" date="2020-06" db="EMBL/GenBank/DDBJ databases">
        <title>Helianthus annuus Genome sequencing and assembly Release 2.</title>
        <authorList>
            <person name="Gouzy J."/>
            <person name="Langlade N."/>
            <person name="Munos S."/>
        </authorList>
    </citation>
    <scope>NUCLEOTIDE SEQUENCE</scope>
    <source>
        <tissue evidence="5">Leaves</tissue>
    </source>
</reference>
<dbReference type="Proteomes" id="UP000215914">
    <property type="component" value="Unassembled WGS sequence"/>
</dbReference>